<gene>
    <name evidence="2" type="ordered locus">TVNIR_1138</name>
</gene>
<dbReference type="PATRIC" id="fig|1255043.3.peg.1150"/>
<dbReference type="EMBL" id="CP003989">
    <property type="protein sequence ID" value="AGA32815.1"/>
    <property type="molecule type" value="Genomic_DNA"/>
</dbReference>
<dbReference type="Proteomes" id="UP000010809">
    <property type="component" value="Chromosome"/>
</dbReference>
<dbReference type="HOGENOM" id="CLU_1348422_0_0_6"/>
<dbReference type="InterPro" id="IPR002559">
    <property type="entry name" value="Transposase_11"/>
</dbReference>
<feature type="domain" description="Transposase IS4-like" evidence="1">
    <location>
        <begin position="4"/>
        <end position="138"/>
    </location>
</feature>
<evidence type="ECO:0000313" key="2">
    <source>
        <dbReference type="EMBL" id="AGA32815.1"/>
    </source>
</evidence>
<dbReference type="GO" id="GO:0004803">
    <property type="term" value="F:transposase activity"/>
    <property type="evidence" value="ECO:0007669"/>
    <property type="project" value="InterPro"/>
</dbReference>
<reference evidence="2" key="1">
    <citation type="submission" date="2015-12" db="EMBL/GenBank/DDBJ databases">
        <authorList>
            <person name="Tikhonova T.V."/>
            <person name="Pavlov A.R."/>
            <person name="Beletsky A.V."/>
            <person name="Mardanov A.V."/>
            <person name="Sorokin D.Y."/>
            <person name="Ravin N.V."/>
            <person name="Popov V.O."/>
        </authorList>
    </citation>
    <scope>NUCLEOTIDE SEQUENCE</scope>
    <source>
        <strain evidence="2">DSM 14787</strain>
    </source>
</reference>
<dbReference type="Pfam" id="PF01609">
    <property type="entry name" value="DDE_Tnp_1"/>
    <property type="match status" value="1"/>
</dbReference>
<evidence type="ECO:0000313" key="3">
    <source>
        <dbReference type="Proteomes" id="UP000010809"/>
    </source>
</evidence>
<keyword evidence="3" id="KW-1185">Reference proteome</keyword>
<dbReference type="GO" id="GO:0006313">
    <property type="term" value="P:DNA transposition"/>
    <property type="evidence" value="ECO:0007669"/>
    <property type="project" value="InterPro"/>
</dbReference>
<evidence type="ECO:0000259" key="1">
    <source>
        <dbReference type="Pfam" id="PF01609"/>
    </source>
</evidence>
<dbReference type="AlphaFoldDB" id="L0DUZ5"/>
<dbReference type="KEGG" id="tni:TVNIR_1138"/>
<name>L0DUZ5_THIND</name>
<dbReference type="GO" id="GO:0003677">
    <property type="term" value="F:DNA binding"/>
    <property type="evidence" value="ECO:0007669"/>
    <property type="project" value="InterPro"/>
</dbReference>
<dbReference type="eggNOG" id="COG3039">
    <property type="taxonomic scope" value="Bacteria"/>
</dbReference>
<protein>
    <submittedName>
        <fullName evidence="2">Transposase IS4 family protein</fullName>
    </submittedName>
</protein>
<organism evidence="2 3">
    <name type="scientific">Thioalkalivibrio nitratireducens (strain DSM 14787 / UNIQEM 213 / ALEN2)</name>
    <dbReference type="NCBI Taxonomy" id="1255043"/>
    <lineage>
        <taxon>Bacteria</taxon>
        <taxon>Pseudomonadati</taxon>
        <taxon>Pseudomonadota</taxon>
        <taxon>Gammaproteobacteria</taxon>
        <taxon>Chromatiales</taxon>
        <taxon>Ectothiorhodospiraceae</taxon>
        <taxon>Thioalkalivibrio</taxon>
    </lineage>
</organism>
<sequence length="164" mass="18734">MELGLRVCVMVEADGFILHHRVMERCTDDAVAVPMVQETRDRFPLVRAVSMDKGFHSPSNQTELRQIVGTVVLPKKGRCTQEEAERERDPEFATLRRQHAAVESAINALEVHGLDRCRDHGIDGFRRYVGLAVLARNIQHLGAILRRQERDAEKRRRGPYRKAA</sequence>
<accession>L0DUZ5</accession>
<dbReference type="STRING" id="1255043.TVNIR_1138"/>
<proteinExistence type="predicted"/>